<dbReference type="GO" id="GO:0016226">
    <property type="term" value="P:iron-sulfur cluster assembly"/>
    <property type="evidence" value="ECO:0007669"/>
    <property type="project" value="InterPro"/>
</dbReference>
<evidence type="ECO:0000313" key="3">
    <source>
        <dbReference type="EMBL" id="PHJ22614.1"/>
    </source>
</evidence>
<accession>A0A2C6L4R1</accession>
<dbReference type="PANTHER" id="PTHR11178">
    <property type="entry name" value="IRON-SULFUR CLUSTER SCAFFOLD PROTEIN NFU-RELATED"/>
    <property type="match status" value="1"/>
</dbReference>
<reference evidence="3 4" key="1">
    <citation type="journal article" date="2017" name="Int. J. Parasitol.">
        <title>The genome of the protozoan parasite Cystoisospora suis and a reverse vaccinology approach to identify vaccine candidates.</title>
        <authorList>
            <person name="Palmieri N."/>
            <person name="Shrestha A."/>
            <person name="Ruttkowski B."/>
            <person name="Beck T."/>
            <person name="Vogl C."/>
            <person name="Tomley F."/>
            <person name="Blake D.P."/>
            <person name="Joachim A."/>
        </authorList>
    </citation>
    <scope>NUCLEOTIDE SEQUENCE [LARGE SCALE GENOMIC DNA]</scope>
    <source>
        <strain evidence="3 4">Wien I</strain>
    </source>
</reference>
<dbReference type="Pfam" id="PF01106">
    <property type="entry name" value="NifU"/>
    <property type="match status" value="1"/>
</dbReference>
<dbReference type="OrthoDB" id="565552at2759"/>
<dbReference type="InterPro" id="IPR001075">
    <property type="entry name" value="NIF_FeS_clus_asmbl_NifU_C"/>
</dbReference>
<dbReference type="InterPro" id="IPR014824">
    <property type="entry name" value="Nfu/NifU_N"/>
</dbReference>
<dbReference type="InterPro" id="IPR035433">
    <property type="entry name" value="NFU1-like"/>
</dbReference>
<dbReference type="SUPFAM" id="SSF117916">
    <property type="entry name" value="Fe-S cluster assembly (FSCA) domain-like"/>
    <property type="match status" value="1"/>
</dbReference>
<evidence type="ECO:0000256" key="1">
    <source>
        <dbReference type="ARBA" id="ARBA00006420"/>
    </source>
</evidence>
<dbReference type="PIRSF" id="PIRSF036773">
    <property type="entry name" value="HIRIP5"/>
    <property type="match status" value="1"/>
</dbReference>
<dbReference type="InterPro" id="IPR034904">
    <property type="entry name" value="FSCA_dom_sf"/>
</dbReference>
<dbReference type="GO" id="GO:0005506">
    <property type="term" value="F:iron ion binding"/>
    <property type="evidence" value="ECO:0007669"/>
    <property type="project" value="InterPro"/>
</dbReference>
<feature type="domain" description="Scaffold protein Nfu/NifU N-terminal" evidence="2">
    <location>
        <begin position="37"/>
        <end position="129"/>
    </location>
</feature>
<dbReference type="RefSeq" id="XP_067924291.1">
    <property type="nucleotide sequence ID" value="XM_068063730.1"/>
</dbReference>
<keyword evidence="4" id="KW-1185">Reference proteome</keyword>
<dbReference type="Pfam" id="PF08712">
    <property type="entry name" value="Nfu_N"/>
    <property type="match status" value="1"/>
</dbReference>
<dbReference type="PANTHER" id="PTHR11178:SF1">
    <property type="entry name" value="NFU1 IRON-SULFUR CLUSTER SCAFFOLD HOMOLOG, MITOCHONDRIAL"/>
    <property type="match status" value="1"/>
</dbReference>
<protein>
    <submittedName>
        <fullName evidence="3">Family domain-containing protein</fullName>
    </submittedName>
</protein>
<comment type="caution">
    <text evidence="3">The sequence shown here is derived from an EMBL/GenBank/DDBJ whole genome shotgun (WGS) entry which is preliminary data.</text>
</comment>
<dbReference type="AlphaFoldDB" id="A0A2C6L4R1"/>
<dbReference type="Gene3D" id="3.30.1370.70">
    <property type="entry name" value="Scaffold protein Nfu/NifU, N-terminal domain"/>
    <property type="match status" value="1"/>
</dbReference>
<dbReference type="SMART" id="SM00932">
    <property type="entry name" value="Nfu_N"/>
    <property type="match status" value="1"/>
</dbReference>
<dbReference type="SUPFAM" id="SSF110836">
    <property type="entry name" value="Hypothetical protein SAV1430"/>
    <property type="match status" value="1"/>
</dbReference>
<evidence type="ECO:0000259" key="2">
    <source>
        <dbReference type="SMART" id="SM00932"/>
    </source>
</evidence>
<proteinExistence type="inferred from homology"/>
<dbReference type="Gene3D" id="3.30.300.130">
    <property type="entry name" value="Fe-S cluster assembly (FSCA)"/>
    <property type="match status" value="1"/>
</dbReference>
<dbReference type="InterPro" id="IPR036498">
    <property type="entry name" value="Nfu/NifU_N_sf"/>
</dbReference>
<dbReference type="Proteomes" id="UP000221165">
    <property type="component" value="Unassembled WGS sequence"/>
</dbReference>
<dbReference type="GO" id="GO:0051536">
    <property type="term" value="F:iron-sulfur cluster binding"/>
    <property type="evidence" value="ECO:0007669"/>
    <property type="project" value="InterPro"/>
</dbReference>
<gene>
    <name evidence="3" type="ORF">CSUI_003534</name>
</gene>
<evidence type="ECO:0000313" key="4">
    <source>
        <dbReference type="Proteomes" id="UP000221165"/>
    </source>
</evidence>
<dbReference type="GeneID" id="94426941"/>
<dbReference type="EMBL" id="MIGC01001594">
    <property type="protein sequence ID" value="PHJ22614.1"/>
    <property type="molecule type" value="Genomic_DNA"/>
</dbReference>
<organism evidence="3 4">
    <name type="scientific">Cystoisospora suis</name>
    <dbReference type="NCBI Taxonomy" id="483139"/>
    <lineage>
        <taxon>Eukaryota</taxon>
        <taxon>Sar</taxon>
        <taxon>Alveolata</taxon>
        <taxon>Apicomplexa</taxon>
        <taxon>Conoidasida</taxon>
        <taxon>Coccidia</taxon>
        <taxon>Eucoccidiorida</taxon>
        <taxon>Eimeriorina</taxon>
        <taxon>Sarcocystidae</taxon>
        <taxon>Cystoisospora</taxon>
    </lineage>
</organism>
<comment type="similarity">
    <text evidence="1">Belongs to the NifU family.</text>
</comment>
<sequence length="257" mass="28050">MPSVSNSRCGWADASDGLRTFTSGPGVRSCSSTDFAVSAELTPNPHARKFRVAGRLLIPDAWGVTSRSYTCQQQDSGDSPLAASLCKLAGVSSVLIAKDYVTVVKTREENWEDLEDRVRQCIVEQLTSGVPAISRSALSGHPPSPAESGLQEAEGFTSVKTCGVEEEDLSASIRELLYMRARPMLQADGGDLEMIRFDEETGVVWVYLKGSCQGCPSSLITLKRGMKQMLQYYIPEVEDVRQCDENGEPLEDEADEE</sequence>
<name>A0A2C6L4R1_9APIC</name>
<dbReference type="VEuPathDB" id="ToxoDB:CSUI_003534"/>